<organism evidence="1">
    <name type="scientific">Nitratidesulfovibrio vulgaris (strain DSM 19637 / Miyazaki F)</name>
    <name type="common">Desulfovibrio vulgaris</name>
    <dbReference type="NCBI Taxonomy" id="883"/>
    <lineage>
        <taxon>Bacteria</taxon>
        <taxon>Pseudomonadati</taxon>
        <taxon>Thermodesulfobacteriota</taxon>
        <taxon>Desulfovibrionia</taxon>
        <taxon>Desulfovibrionales</taxon>
        <taxon>Desulfovibrionaceae</taxon>
        <taxon>Nitratidesulfovibrio</taxon>
    </lineage>
</organism>
<dbReference type="OrthoDB" id="9802230at2"/>
<evidence type="ECO:0000313" key="1">
    <source>
        <dbReference type="EMBL" id="ACL07699.1"/>
    </source>
</evidence>
<dbReference type="HOGENOM" id="CLU_2166937_0_0_7"/>
<evidence type="ECO:0008006" key="2">
    <source>
        <dbReference type="Google" id="ProtNLM"/>
    </source>
</evidence>
<dbReference type="KEGG" id="dvm:DvMF_0742"/>
<reference evidence="1" key="1">
    <citation type="submission" date="2008-10" db="EMBL/GenBank/DDBJ databases">
        <title>Complete sequence of Desulfovibrio vulgaris str. 'Miyazaki F'.</title>
        <authorList>
            <person name="Lucas S."/>
            <person name="Copeland A."/>
            <person name="Lapidus A."/>
            <person name="Glavina del Rio T."/>
            <person name="Dalin E."/>
            <person name="Tice H."/>
            <person name="Bruce D."/>
            <person name="Goodwin L."/>
            <person name="Pitluck S."/>
            <person name="Sims D."/>
            <person name="Brettin T."/>
            <person name="Detter J.C."/>
            <person name="Han C."/>
            <person name="Larimer F."/>
            <person name="Land M."/>
            <person name="Hauser L."/>
            <person name="Kyrpides N."/>
            <person name="Mikhailova N."/>
            <person name="Hazen T.C."/>
            <person name="Richardson P."/>
        </authorList>
    </citation>
    <scope>NUCLEOTIDE SEQUENCE</scope>
    <source>
        <strain evidence="1">Miyazaki F</strain>
    </source>
</reference>
<protein>
    <recommendedName>
        <fullName evidence="2">Phage protein</fullName>
    </recommendedName>
</protein>
<sequence length="109" mass="11936">MSRTPMTETGTLTIGWQDEAGDWHKDFEMRLPTMADVEDAMAEAGEGANQARITRYVWARTITRLGTLPQDAITPELLGALPDTEFGQLNAAEERLRKKLMAASAVAAS</sequence>
<dbReference type="EMBL" id="CP001197">
    <property type="protein sequence ID" value="ACL07699.1"/>
    <property type="molecule type" value="Genomic_DNA"/>
</dbReference>
<gene>
    <name evidence="1" type="ordered locus">DvMF_0742</name>
</gene>
<dbReference type="eggNOG" id="ENOG5033CXG">
    <property type="taxonomic scope" value="Bacteria"/>
</dbReference>
<proteinExistence type="predicted"/>
<dbReference type="AlphaFoldDB" id="B8DKZ6"/>
<name>B8DKZ6_NITV9</name>
<dbReference type="STRING" id="883.DvMF_0742"/>
<accession>B8DKZ6</accession>